<dbReference type="Pfam" id="PF11369">
    <property type="entry name" value="DUF3160"/>
    <property type="match status" value="1"/>
</dbReference>
<gene>
    <name evidence="2" type="ORF">A2469_00455</name>
</gene>
<accession>A0A1F6P1N5</accession>
<sequence>MDNEQNDNMPEPVSDSTNKKIYKFVVPLAIIIFLVIVGLIYIFLLNNNKERQVNNVSRQNSEEDWSFSLIQPVFAQLEKTDITISPSVPFAKIQVAQIENLNSFLADSKMELSNERGTALEDSGFFLAPNDIVGEEPYKDDFVDMYDSFDGSSNQYYRQGDDAVFITSDTALHLYHILIDRSFQSIEETKFQPMLRAMTEALFIDSIQKYNAASNPSLKDSYKRLSVYYLIPLVVLDAGNQSSQVDIKPEDFDTFAKYLDAVESKKIKNSEENLVFALNDKIYDGQVLDDEIYNLAGAELALIQKAQGMAKSPLFTPLRPELENDYSQFKPRSHYTKNDILRSYFIAMMWYGRMGFPLNSPELTRDALLITAQINNLKVNDQDLSKLWSDMAVVIDFFVGDVDDLTAYQYTGVISDVYGKSVSPESFADEQFLNTFIAKAKKDLPAPKIISELLWVYDDGGKRDELLGDIKQFRFMGQRFTPDAYIINNLTQGEGAPDPETGQKLPSMPTALMPMHVLAPDNSVIKTYLDQWINDPVRIEQQDRQSDKIIAKMLNSLKKEFAGYDSAMWSKNIYWRWLDALKTLLKDYGVGYPSFMQTNGWQEKNLGTALGSFTELKHDTLLYAKQSYAELGGGPGENPELPPVVKGYVEPDIEFWNKIIDLAEVTRSGLESRGVFPAEYETKYQVFIDTGKFFRQIAGQELKNEKISDEDFEKLRTVSFSLARIVDPIPGQELTKREKRAGIIADIHTDGLKRQILYEATGKPYIIYVAVRDTNGTRLTRGAVFSHYEFTDELVERLSDEDWQETVYETVDALPAADQWLTGLVK</sequence>
<dbReference type="EMBL" id="MFQY01000013">
    <property type="protein sequence ID" value="OGH90079.1"/>
    <property type="molecule type" value="Genomic_DNA"/>
</dbReference>
<proteinExistence type="predicted"/>
<organism evidence="2 3">
    <name type="scientific">Candidatus Magasanikbacteria bacterium RIFOXYC2_FULL_40_16</name>
    <dbReference type="NCBI Taxonomy" id="1798703"/>
    <lineage>
        <taxon>Bacteria</taxon>
        <taxon>Candidatus Magasanikiibacteriota</taxon>
    </lineage>
</organism>
<reference evidence="2 3" key="1">
    <citation type="journal article" date="2016" name="Nat. Commun.">
        <title>Thousands of microbial genomes shed light on interconnected biogeochemical processes in an aquifer system.</title>
        <authorList>
            <person name="Anantharaman K."/>
            <person name="Brown C.T."/>
            <person name="Hug L.A."/>
            <person name="Sharon I."/>
            <person name="Castelle C.J."/>
            <person name="Probst A.J."/>
            <person name="Thomas B.C."/>
            <person name="Singh A."/>
            <person name="Wilkins M.J."/>
            <person name="Karaoz U."/>
            <person name="Brodie E.L."/>
            <person name="Williams K.H."/>
            <person name="Hubbard S.S."/>
            <person name="Banfield J.F."/>
        </authorList>
    </citation>
    <scope>NUCLEOTIDE SEQUENCE [LARGE SCALE GENOMIC DNA]</scope>
</reference>
<dbReference type="SMART" id="SM01325">
    <property type="entry name" value="DUF3160"/>
    <property type="match status" value="1"/>
</dbReference>
<dbReference type="InterPro" id="IPR022601">
    <property type="entry name" value="DUF3160"/>
</dbReference>
<keyword evidence="1" id="KW-0812">Transmembrane</keyword>
<dbReference type="Proteomes" id="UP000178895">
    <property type="component" value="Unassembled WGS sequence"/>
</dbReference>
<evidence type="ECO:0000313" key="2">
    <source>
        <dbReference type="EMBL" id="OGH90079.1"/>
    </source>
</evidence>
<evidence type="ECO:0008006" key="4">
    <source>
        <dbReference type="Google" id="ProtNLM"/>
    </source>
</evidence>
<comment type="caution">
    <text evidence="2">The sequence shown here is derived from an EMBL/GenBank/DDBJ whole genome shotgun (WGS) entry which is preliminary data.</text>
</comment>
<evidence type="ECO:0000313" key="3">
    <source>
        <dbReference type="Proteomes" id="UP000178895"/>
    </source>
</evidence>
<keyword evidence="1" id="KW-1133">Transmembrane helix</keyword>
<protein>
    <recommendedName>
        <fullName evidence="4">DUF3160 domain-containing protein</fullName>
    </recommendedName>
</protein>
<name>A0A1F6P1N5_9BACT</name>
<keyword evidence="1" id="KW-0472">Membrane</keyword>
<evidence type="ECO:0000256" key="1">
    <source>
        <dbReference type="SAM" id="Phobius"/>
    </source>
</evidence>
<dbReference type="AlphaFoldDB" id="A0A1F6P1N5"/>
<feature type="transmembrane region" description="Helical" evidence="1">
    <location>
        <begin position="21"/>
        <end position="44"/>
    </location>
</feature>